<evidence type="ECO:0000313" key="1">
    <source>
        <dbReference type="EMBL" id="MBX58016.1"/>
    </source>
</evidence>
<name>A0A2P2PTE8_RHIMU</name>
<dbReference type="AlphaFoldDB" id="A0A2P2PTE8"/>
<organism evidence="1">
    <name type="scientific">Rhizophora mucronata</name>
    <name type="common">Asiatic mangrove</name>
    <dbReference type="NCBI Taxonomy" id="61149"/>
    <lineage>
        <taxon>Eukaryota</taxon>
        <taxon>Viridiplantae</taxon>
        <taxon>Streptophyta</taxon>
        <taxon>Embryophyta</taxon>
        <taxon>Tracheophyta</taxon>
        <taxon>Spermatophyta</taxon>
        <taxon>Magnoliopsida</taxon>
        <taxon>eudicotyledons</taxon>
        <taxon>Gunneridae</taxon>
        <taxon>Pentapetalae</taxon>
        <taxon>rosids</taxon>
        <taxon>fabids</taxon>
        <taxon>Malpighiales</taxon>
        <taxon>Rhizophoraceae</taxon>
        <taxon>Rhizophora</taxon>
    </lineage>
</organism>
<accession>A0A2P2PTE8</accession>
<proteinExistence type="predicted"/>
<sequence length="49" mass="5464">MARSIAEPNFMALRGVVTMVTIMPWRAKSLPMSIIGMMWPGDIKGIKTK</sequence>
<reference evidence="1" key="1">
    <citation type="submission" date="2018-02" db="EMBL/GenBank/DDBJ databases">
        <title>Rhizophora mucronata_Transcriptome.</title>
        <authorList>
            <person name="Meera S.P."/>
            <person name="Sreeshan A."/>
            <person name="Augustine A."/>
        </authorList>
    </citation>
    <scope>NUCLEOTIDE SEQUENCE</scope>
    <source>
        <tissue evidence="1">Leaf</tissue>
    </source>
</reference>
<dbReference type="EMBL" id="GGEC01077532">
    <property type="protein sequence ID" value="MBX58016.1"/>
    <property type="molecule type" value="Transcribed_RNA"/>
</dbReference>
<protein>
    <submittedName>
        <fullName evidence="1">Uncharacterized protein</fullName>
    </submittedName>
</protein>